<accession>A0A9N9LVZ1</accession>
<comment type="caution">
    <text evidence="1">The sequence shown here is derived from an EMBL/GenBank/DDBJ whole genome shotgun (WGS) entry which is preliminary data.</text>
</comment>
<proteinExistence type="predicted"/>
<organism evidence="1 2">
    <name type="scientific">Hymenoscyphus albidus</name>
    <dbReference type="NCBI Taxonomy" id="595503"/>
    <lineage>
        <taxon>Eukaryota</taxon>
        <taxon>Fungi</taxon>
        <taxon>Dikarya</taxon>
        <taxon>Ascomycota</taxon>
        <taxon>Pezizomycotina</taxon>
        <taxon>Leotiomycetes</taxon>
        <taxon>Helotiales</taxon>
        <taxon>Helotiaceae</taxon>
        <taxon>Hymenoscyphus</taxon>
    </lineage>
</organism>
<keyword evidence="2" id="KW-1185">Reference proteome</keyword>
<name>A0A9N9LVZ1_9HELO</name>
<evidence type="ECO:0000313" key="2">
    <source>
        <dbReference type="Proteomes" id="UP000701801"/>
    </source>
</evidence>
<sequence>MSPCNEEQRQKRFTGGLQTSLVTRTQQWIERKMFTGSTKRSFCPIGDKNKSDASNLAVQAKTNEAAAPRIFERSPELGLFSELGNDITNGSPSQAHSQKNNFSILDASIPNMLANTIDLKLLSTNGNGSIVGAQDKTRVPTLLQLPTELLLMIFDALQEIDGAHRSKYGSSSTAAPAASASLMLGLTCIELYDIHWNRHGPVNLAIRPFTLNASLWVRVIRNLAFPAVGIYCMFHGWDKPSCYIRFVNRESYDTGEYKKPLVEFLAEKQKYPRSYYTISTMASDTASLDHFN</sequence>
<gene>
    <name evidence="1" type="ORF">HYALB_00013725</name>
</gene>
<reference evidence="1" key="1">
    <citation type="submission" date="2021-07" db="EMBL/GenBank/DDBJ databases">
        <authorList>
            <person name="Durling M."/>
        </authorList>
    </citation>
    <scope>NUCLEOTIDE SEQUENCE</scope>
</reference>
<dbReference type="EMBL" id="CAJVRM010000420">
    <property type="protein sequence ID" value="CAG8980853.1"/>
    <property type="molecule type" value="Genomic_DNA"/>
</dbReference>
<dbReference type="Proteomes" id="UP000701801">
    <property type="component" value="Unassembled WGS sequence"/>
</dbReference>
<dbReference type="OrthoDB" id="10311529at2759"/>
<evidence type="ECO:0000313" key="1">
    <source>
        <dbReference type="EMBL" id="CAG8980853.1"/>
    </source>
</evidence>
<protein>
    <submittedName>
        <fullName evidence="1">Uncharacterized protein</fullName>
    </submittedName>
</protein>
<dbReference type="AlphaFoldDB" id="A0A9N9LVZ1"/>